<dbReference type="GO" id="GO:0016491">
    <property type="term" value="F:oxidoreductase activity"/>
    <property type="evidence" value="ECO:0007669"/>
    <property type="project" value="InterPro"/>
</dbReference>
<dbReference type="InterPro" id="IPR000415">
    <property type="entry name" value="Nitroreductase-like"/>
</dbReference>
<evidence type="ECO:0000256" key="1">
    <source>
        <dbReference type="SAM" id="MobiDB-lite"/>
    </source>
</evidence>
<evidence type="ECO:0000313" key="2">
    <source>
        <dbReference type="EMBL" id="MQY12497.1"/>
    </source>
</evidence>
<dbReference type="EMBL" id="WEGJ01000007">
    <property type="protein sequence ID" value="MQY12497.1"/>
    <property type="molecule type" value="Genomic_DNA"/>
</dbReference>
<name>A0A7K0CGA2_9ACTN</name>
<reference evidence="2 3" key="1">
    <citation type="submission" date="2019-10" db="EMBL/GenBank/DDBJ databases">
        <title>Streptomyces smaragdinus sp. nov. and Streptomyces fabii sp. nov., isolated from the gut of fungus growing-termite Macrotermes natalensis.</title>
        <authorList>
            <person name="Schwitalla J."/>
            <person name="Benndorf R."/>
            <person name="Martin K."/>
            <person name="De Beer W."/>
            <person name="Kaster A.-K."/>
            <person name="Vollmers J."/>
            <person name="Poulsen M."/>
            <person name="Beemelmanns C."/>
        </authorList>
    </citation>
    <scope>NUCLEOTIDE SEQUENCE [LARGE SCALE GENOMIC DNA]</scope>
    <source>
        <strain evidence="2 3">RB5</strain>
    </source>
</reference>
<accession>A0A7K0CGA2</accession>
<proteinExistence type="predicted"/>
<gene>
    <name evidence="2" type="ORF">SRB5_26310</name>
</gene>
<dbReference type="AlphaFoldDB" id="A0A7K0CGA2"/>
<protein>
    <recommendedName>
        <fullName evidence="4">Nitroreductase domain-containing protein</fullName>
    </recommendedName>
</protein>
<keyword evidence="3" id="KW-1185">Reference proteome</keyword>
<comment type="caution">
    <text evidence="2">The sequence shown here is derived from an EMBL/GenBank/DDBJ whole genome shotgun (WGS) entry which is preliminary data.</text>
</comment>
<dbReference type="Proteomes" id="UP000466345">
    <property type="component" value="Unassembled WGS sequence"/>
</dbReference>
<evidence type="ECO:0008006" key="4">
    <source>
        <dbReference type="Google" id="ProtNLM"/>
    </source>
</evidence>
<dbReference type="OrthoDB" id="3662644at2"/>
<organism evidence="2 3">
    <name type="scientific">Streptomyces smaragdinus</name>
    <dbReference type="NCBI Taxonomy" id="2585196"/>
    <lineage>
        <taxon>Bacteria</taxon>
        <taxon>Bacillati</taxon>
        <taxon>Actinomycetota</taxon>
        <taxon>Actinomycetes</taxon>
        <taxon>Kitasatosporales</taxon>
        <taxon>Streptomycetaceae</taxon>
        <taxon>Streptomyces</taxon>
    </lineage>
</organism>
<dbReference type="SUPFAM" id="SSF55469">
    <property type="entry name" value="FMN-dependent nitroreductase-like"/>
    <property type="match status" value="1"/>
</dbReference>
<feature type="region of interest" description="Disordered" evidence="1">
    <location>
        <begin position="1"/>
        <end position="66"/>
    </location>
</feature>
<sequence>MTATFRRRAPVDLPGPDGDNTIAREPLWHAYGTGDDDPRPPSWAGDPTPPPEAHVPPPPPASVRDGKAAALPVGTVDLLERAPYPYGRITGGPAGADRLWHALVASFGVHRREPDNPFNDHRGYASPRCLFPVSVFAGAGDRWRLLDPGRHTTVELAGAGRPDGAADLVLAGRYTAIPRSYQWFRGSLVNLELGIALRALALGLDLFGLEGRLALPDTGAGGLLASLGLAPGEWSLPLTVRMGDGRPAGTAPSAEPAGDAVDPEDVALADLVRVNRAQAFTGPAAPLGPGAPDGALVPPGAPSWAELLWRRNSGRMPRGMHGMTGRRRRVPAEALTDALRWLLVPPPGDPLAAAFAGVTTTVVVQDVDGYADGVHRVRDGEAVLVSADPGAPAKLEAEYGYPLTPGNGCALRHASMIWYLSVRPRDLTARLGPAGWTASQYVTGWAAHGLCLAAASAGLFARPVRAYREIPTQRILGLDPDDMIVLSVVVGSPRPSGATLLDLRL</sequence>
<dbReference type="Gene3D" id="3.40.109.10">
    <property type="entry name" value="NADH Oxidase"/>
    <property type="match status" value="1"/>
</dbReference>
<evidence type="ECO:0000313" key="3">
    <source>
        <dbReference type="Proteomes" id="UP000466345"/>
    </source>
</evidence>
<dbReference type="RefSeq" id="WP_153452117.1">
    <property type="nucleotide sequence ID" value="NZ_WEGJ01000007.1"/>
</dbReference>
<feature type="compositionally biased region" description="Pro residues" evidence="1">
    <location>
        <begin position="47"/>
        <end position="61"/>
    </location>
</feature>